<keyword evidence="2" id="KW-1185">Reference proteome</keyword>
<evidence type="ECO:0000313" key="2">
    <source>
        <dbReference type="Proteomes" id="UP000238375"/>
    </source>
</evidence>
<proteinExistence type="predicted"/>
<dbReference type="EMBL" id="PVTE01000015">
    <property type="protein sequence ID" value="PRY34926.1"/>
    <property type="molecule type" value="Genomic_DNA"/>
</dbReference>
<organism evidence="1 2">
    <name type="scientific">Spirosoma oryzae</name>
    <dbReference type="NCBI Taxonomy" id="1469603"/>
    <lineage>
        <taxon>Bacteria</taxon>
        <taxon>Pseudomonadati</taxon>
        <taxon>Bacteroidota</taxon>
        <taxon>Cytophagia</taxon>
        <taxon>Cytophagales</taxon>
        <taxon>Cytophagaceae</taxon>
        <taxon>Spirosoma</taxon>
    </lineage>
</organism>
<dbReference type="RefSeq" id="WP_106139088.1">
    <property type="nucleotide sequence ID" value="NZ_PVTE01000015.1"/>
</dbReference>
<protein>
    <submittedName>
        <fullName evidence="1">Uncharacterized protein</fullName>
    </submittedName>
</protein>
<dbReference type="Proteomes" id="UP000238375">
    <property type="component" value="Unassembled WGS sequence"/>
</dbReference>
<reference evidence="1 2" key="1">
    <citation type="submission" date="2018-03" db="EMBL/GenBank/DDBJ databases">
        <title>Genomic Encyclopedia of Archaeal and Bacterial Type Strains, Phase II (KMG-II): from individual species to whole genera.</title>
        <authorList>
            <person name="Goeker M."/>
        </authorList>
    </citation>
    <scope>NUCLEOTIDE SEQUENCE [LARGE SCALE GENOMIC DNA]</scope>
    <source>
        <strain evidence="1 2">DSM 28354</strain>
    </source>
</reference>
<name>A0A2T0SNG0_9BACT</name>
<comment type="caution">
    <text evidence="1">The sequence shown here is derived from an EMBL/GenBank/DDBJ whole genome shotgun (WGS) entry which is preliminary data.</text>
</comment>
<evidence type="ECO:0000313" key="1">
    <source>
        <dbReference type="EMBL" id="PRY34926.1"/>
    </source>
</evidence>
<accession>A0A2T0SNG0</accession>
<dbReference type="AlphaFoldDB" id="A0A2T0SNG0"/>
<sequence length="67" mass="7795">MIHDQVQVLLAKWELVKTVETRMGPIRIDSNERLSQAEAQTRQSTLACFHPRYQFRVVAVDEDVNLL</sequence>
<gene>
    <name evidence="1" type="ORF">CLV58_1158</name>
</gene>